<dbReference type="GeneID" id="302581299"/>
<dbReference type="Pfam" id="PF05929">
    <property type="entry name" value="Phage_GPO"/>
    <property type="match status" value="1"/>
</dbReference>
<gene>
    <name evidence="1" type="ORF">LF929_006460</name>
</gene>
<dbReference type="EMBL" id="CP162670">
    <property type="protein sequence ID" value="XDL25834.1"/>
    <property type="molecule type" value="Genomic_DNA"/>
</dbReference>
<protein>
    <submittedName>
        <fullName evidence="1">GPO family capsid scaffolding protein</fullName>
    </submittedName>
</protein>
<name>A0AB39IUD2_9GAMM</name>
<sequence>MNDSQLSTGWFCVATQGATIDGRYIEPEWLVDMAQTYDPKRYTALIWEEHRRDADNLGEVLAARHEIHQGEMRLYVRIRPTARLVRYNENGQKLFCSIEVAEDFPSEGRFYLSGLAVTDSPASGGTSRLSFSRNRAYFSRRGKPIHCSRPVPCHFSLSPSGWFAAISGG</sequence>
<dbReference type="AlphaFoldDB" id="A0AB39IUD2"/>
<dbReference type="InterPro" id="IPR009228">
    <property type="entry name" value="Capsid_scaffold_GpO"/>
</dbReference>
<proteinExistence type="predicted"/>
<dbReference type="RefSeq" id="WP_226092759.1">
    <property type="nucleotide sequence ID" value="NZ_CP162670.1"/>
</dbReference>
<accession>A0AB39IUD2</accession>
<evidence type="ECO:0000313" key="1">
    <source>
        <dbReference type="EMBL" id="XDL25834.1"/>
    </source>
</evidence>
<reference evidence="1" key="1">
    <citation type="submission" date="2024-07" db="EMBL/GenBank/DDBJ databases">
        <authorList>
            <person name="Pedron J."/>
        </authorList>
    </citation>
    <scope>NUCLEOTIDE SEQUENCE</scope>
    <source>
        <strain evidence="1">A003-S1-M15</strain>
    </source>
</reference>
<organism evidence="1">
    <name type="scientific">Dickeya oryzae</name>
    <dbReference type="NCBI Taxonomy" id="1240404"/>
    <lineage>
        <taxon>Bacteria</taxon>
        <taxon>Pseudomonadati</taxon>
        <taxon>Pseudomonadota</taxon>
        <taxon>Gammaproteobacteria</taxon>
        <taxon>Enterobacterales</taxon>
        <taxon>Pectobacteriaceae</taxon>
        <taxon>Dickeya</taxon>
    </lineage>
</organism>